<gene>
    <name evidence="1" type="ORF">H3H45_04350</name>
</gene>
<proteinExistence type="predicted"/>
<dbReference type="Proteomes" id="UP000581189">
    <property type="component" value="Unassembled WGS sequence"/>
</dbReference>
<protein>
    <submittedName>
        <fullName evidence="1">Uncharacterized protein</fullName>
    </submittedName>
</protein>
<comment type="caution">
    <text evidence="1">The sequence shown here is derived from an EMBL/GenBank/DDBJ whole genome shotgun (WGS) entry which is preliminary data.</text>
</comment>
<dbReference type="EMBL" id="JACJFN010000001">
    <property type="protein sequence ID" value="MBB1518457.1"/>
    <property type="molecule type" value="Genomic_DNA"/>
</dbReference>
<evidence type="ECO:0000313" key="1">
    <source>
        <dbReference type="EMBL" id="MBB1518457.1"/>
    </source>
</evidence>
<sequence>MDSMAKKIVLIGALGAVLGVIGALYVSQSFAMDNSLRPKRGLKEADLVVSWPENAGGRNPAITFRVPGEYLYRSTTWVEKDGSITSFSVMFELPGPIPPKERPWLRGKRGTPEYEEFMKTWQGKFSADVGRNAAGGFGKREMMRKRALSSSRLIRDVDYAGLERYSRVVCYEDSYLALHVKAREFLAGKEGDGRSPSNCRLDRRIVSLMSPPEVTADEEGVAIDCLSTGCKAYFEVKGRGVSMGIAHRDIENWSRIVEPARHLIGSFVVRSNYK</sequence>
<dbReference type="RefSeq" id="WP_182832497.1">
    <property type="nucleotide sequence ID" value="NZ_JACJFN010000001.1"/>
</dbReference>
<dbReference type="AlphaFoldDB" id="A0A7W4H3N0"/>
<keyword evidence="2" id="KW-1185">Reference proteome</keyword>
<evidence type="ECO:0000313" key="2">
    <source>
        <dbReference type="Proteomes" id="UP000581189"/>
    </source>
</evidence>
<name>A0A7W4H3N0_9GAMM</name>
<reference evidence="1 2" key="1">
    <citation type="submission" date="2020-08" db="EMBL/GenBank/DDBJ databases">
        <authorList>
            <person name="Kim C.M."/>
        </authorList>
    </citation>
    <scope>NUCLEOTIDE SEQUENCE [LARGE SCALE GENOMIC DNA]</scope>
    <source>
        <strain evidence="1 2">SR9</strain>
    </source>
</reference>
<accession>A0A7W4H3N0</accession>
<organism evidence="1 2">
    <name type="scientific">Aquipseudomonas guryensis</name>
    <dbReference type="NCBI Taxonomy" id="2759165"/>
    <lineage>
        <taxon>Bacteria</taxon>
        <taxon>Pseudomonadati</taxon>
        <taxon>Pseudomonadota</taxon>
        <taxon>Gammaproteobacteria</taxon>
        <taxon>Pseudomonadales</taxon>
        <taxon>Pseudomonadaceae</taxon>
        <taxon>Aquipseudomonas</taxon>
    </lineage>
</organism>